<evidence type="ECO:0000256" key="2">
    <source>
        <dbReference type="ARBA" id="ARBA00005466"/>
    </source>
</evidence>
<evidence type="ECO:0000313" key="9">
    <source>
        <dbReference type="Proteomes" id="UP001304300"/>
    </source>
</evidence>
<dbReference type="InterPro" id="IPR006094">
    <property type="entry name" value="Oxid_FAD_bind_N"/>
</dbReference>
<keyword evidence="5" id="KW-0560">Oxidoreductase</keyword>
<accession>A0AAQ3L8X0</accession>
<dbReference type="RefSeq" id="WP_317832998.1">
    <property type="nucleotide sequence ID" value="NZ_CP136920.1"/>
</dbReference>
<dbReference type="Pfam" id="PF08031">
    <property type="entry name" value="BBE"/>
    <property type="match status" value="1"/>
</dbReference>
<evidence type="ECO:0000256" key="1">
    <source>
        <dbReference type="ARBA" id="ARBA00001974"/>
    </source>
</evidence>
<feature type="compositionally biased region" description="Polar residues" evidence="6">
    <location>
        <begin position="1"/>
        <end position="18"/>
    </location>
</feature>
<feature type="region of interest" description="Disordered" evidence="6">
    <location>
        <begin position="1"/>
        <end position="20"/>
    </location>
</feature>
<gene>
    <name evidence="8" type="ORF">RZN69_19410</name>
</gene>
<dbReference type="Pfam" id="PF01565">
    <property type="entry name" value="FAD_binding_4"/>
    <property type="match status" value="1"/>
</dbReference>
<protein>
    <submittedName>
        <fullName evidence="8">FAD-binding protein</fullName>
    </submittedName>
</protein>
<comment type="similarity">
    <text evidence="2">Belongs to the oxygen-dependent FAD-linked oxidoreductase family.</text>
</comment>
<evidence type="ECO:0000256" key="4">
    <source>
        <dbReference type="ARBA" id="ARBA00022827"/>
    </source>
</evidence>
<comment type="cofactor">
    <cofactor evidence="1">
        <name>FAD</name>
        <dbReference type="ChEBI" id="CHEBI:57692"/>
    </cofactor>
</comment>
<keyword evidence="4" id="KW-0274">FAD</keyword>
<evidence type="ECO:0000256" key="3">
    <source>
        <dbReference type="ARBA" id="ARBA00022630"/>
    </source>
</evidence>
<dbReference type="PANTHER" id="PTHR42973">
    <property type="entry name" value="BINDING OXIDOREDUCTASE, PUTATIVE (AFU_ORTHOLOGUE AFUA_1G17690)-RELATED"/>
    <property type="match status" value="1"/>
</dbReference>
<keyword evidence="9" id="KW-1185">Reference proteome</keyword>
<keyword evidence="3" id="KW-0285">Flavoprotein</keyword>
<dbReference type="PROSITE" id="PS51387">
    <property type="entry name" value="FAD_PCMH"/>
    <property type="match status" value="1"/>
</dbReference>
<sequence>MASNRNQETKPSSDQTNLGRRRFLDVMGTGLVGLSLAGSKAFASNQTSKVGIVYNKPNDVGWPKQADWDALKESVRGRLIQPISPLHACKVDPDGETCSLALKQIQNPFYLEEQAGATQSIGWANAWESAPSIYAVAAHEPQDVAAAVKFARKHNIRVVVKGTGHDYLGRSNDPDALLIWTHHMRGATTIDAFVPVGAPAGHRGVPALNVMAGTRWLEAYTEATTNTGRYVQGGGCTTVGAAGGFTQGGGFGSFSKKYGMGASSVLEAEVVTANGDLITANAFQHPDLFWALRGGGGSTYGIITRITYATHPLPSQFGIVEGHINAKSDKAYQRLIKRFLEFYDTALHNPHWGEQFSFNPDNSIKLFLMFQGLKAEQVESAWEPLKKWLDEFSKDYVFEIKPSYIPARDMWNYDYWKAHHPELVELNNNPDHAGIQYWWAPNSGEVSKYWYTYQSRWIPKNHFRAGARTRFAKALFDASRHWSLSMQINKGQAGASQEAIDRGRETSVNPVVFNAAALLILTAGEQKVYPGVKGHEPNESEAKKKIDKVNAAMYIIRKLTPESGAYANEADYFESDWKRQFWGVNYSRLLEIKRRYDPDNFFRCHHGVGSDGLG</sequence>
<name>A0AAQ3L8X0_9BACT</name>
<dbReference type="InterPro" id="IPR050416">
    <property type="entry name" value="FAD-linked_Oxidoreductase"/>
</dbReference>
<dbReference type="AlphaFoldDB" id="A0AAQ3L8X0"/>
<proteinExistence type="inferred from homology"/>
<dbReference type="GO" id="GO:0071949">
    <property type="term" value="F:FAD binding"/>
    <property type="evidence" value="ECO:0007669"/>
    <property type="project" value="InterPro"/>
</dbReference>
<evidence type="ECO:0000313" key="8">
    <source>
        <dbReference type="EMBL" id="WOO40797.1"/>
    </source>
</evidence>
<reference evidence="8 9" key="1">
    <citation type="submission" date="2023-10" db="EMBL/GenBank/DDBJ databases">
        <title>Rubellicoccus peritrichatus gen. nov., sp. nov., isolated from an algae of coral reef tank.</title>
        <authorList>
            <person name="Luo J."/>
        </authorList>
    </citation>
    <scope>NUCLEOTIDE SEQUENCE [LARGE SCALE GENOMIC DNA]</scope>
    <source>
        <strain evidence="8 9">CR14</strain>
    </source>
</reference>
<evidence type="ECO:0000259" key="7">
    <source>
        <dbReference type="PROSITE" id="PS51387"/>
    </source>
</evidence>
<dbReference type="Gene3D" id="3.40.462.20">
    <property type="match status" value="1"/>
</dbReference>
<organism evidence="8 9">
    <name type="scientific">Rubellicoccus peritrichatus</name>
    <dbReference type="NCBI Taxonomy" id="3080537"/>
    <lineage>
        <taxon>Bacteria</taxon>
        <taxon>Pseudomonadati</taxon>
        <taxon>Verrucomicrobiota</taxon>
        <taxon>Opitutia</taxon>
        <taxon>Puniceicoccales</taxon>
        <taxon>Cerasicoccaceae</taxon>
        <taxon>Rubellicoccus</taxon>
    </lineage>
</organism>
<dbReference type="GO" id="GO:0016491">
    <property type="term" value="F:oxidoreductase activity"/>
    <property type="evidence" value="ECO:0007669"/>
    <property type="project" value="UniProtKB-KW"/>
</dbReference>
<dbReference type="Proteomes" id="UP001304300">
    <property type="component" value="Chromosome"/>
</dbReference>
<dbReference type="SUPFAM" id="SSF56176">
    <property type="entry name" value="FAD-binding/transporter-associated domain-like"/>
    <property type="match status" value="1"/>
</dbReference>
<dbReference type="InterPro" id="IPR006311">
    <property type="entry name" value="TAT_signal"/>
</dbReference>
<feature type="domain" description="FAD-binding PCMH-type" evidence="7">
    <location>
        <begin position="127"/>
        <end position="313"/>
    </location>
</feature>
<dbReference type="PROSITE" id="PS51318">
    <property type="entry name" value="TAT"/>
    <property type="match status" value="1"/>
</dbReference>
<dbReference type="KEGG" id="puo:RZN69_19410"/>
<dbReference type="InterPro" id="IPR016169">
    <property type="entry name" value="FAD-bd_PCMH_sub2"/>
</dbReference>
<dbReference type="InterPro" id="IPR012951">
    <property type="entry name" value="BBE"/>
</dbReference>
<evidence type="ECO:0000256" key="5">
    <source>
        <dbReference type="ARBA" id="ARBA00023002"/>
    </source>
</evidence>
<evidence type="ECO:0000256" key="6">
    <source>
        <dbReference type="SAM" id="MobiDB-lite"/>
    </source>
</evidence>
<dbReference type="Gene3D" id="3.30.465.10">
    <property type="match status" value="2"/>
</dbReference>
<dbReference type="InterPro" id="IPR016166">
    <property type="entry name" value="FAD-bd_PCMH"/>
</dbReference>
<dbReference type="InterPro" id="IPR036318">
    <property type="entry name" value="FAD-bd_PCMH-like_sf"/>
</dbReference>
<dbReference type="PANTHER" id="PTHR42973:SF39">
    <property type="entry name" value="FAD-BINDING PCMH-TYPE DOMAIN-CONTAINING PROTEIN"/>
    <property type="match status" value="1"/>
</dbReference>
<dbReference type="EMBL" id="CP136920">
    <property type="protein sequence ID" value="WOO40797.1"/>
    <property type="molecule type" value="Genomic_DNA"/>
</dbReference>